<keyword evidence="3" id="KW-1185">Reference proteome</keyword>
<feature type="compositionally biased region" description="Pro residues" evidence="1">
    <location>
        <begin position="447"/>
        <end position="459"/>
    </location>
</feature>
<comment type="caution">
    <text evidence="2">The sequence shown here is derived from an EMBL/GenBank/DDBJ whole genome shotgun (WGS) entry which is preliminary data.</text>
</comment>
<organism evidence="2 3">
    <name type="scientific">[Mycobacterium] manitobense</name>
    <dbReference type="NCBI Taxonomy" id="190147"/>
    <lineage>
        <taxon>Bacteria</taxon>
        <taxon>Bacillati</taxon>
        <taxon>Actinomycetota</taxon>
        <taxon>Actinomycetes</taxon>
        <taxon>Mycobacteriales</taxon>
        <taxon>Mycobacteriaceae</taxon>
        <taxon>Mycolicibacterium</taxon>
    </lineage>
</organism>
<feature type="region of interest" description="Disordered" evidence="1">
    <location>
        <begin position="243"/>
        <end position="335"/>
    </location>
</feature>
<reference evidence="2" key="2">
    <citation type="journal article" date="2022" name="BMC Genomics">
        <title>Comparative genome analysis of mycobacteria focusing on tRNA and non-coding RNA.</title>
        <authorList>
            <person name="Behra P.R.K."/>
            <person name="Pettersson B.M.F."/>
            <person name="Ramesh M."/>
            <person name="Das S."/>
            <person name="Dasgupta S."/>
            <person name="Kirsebom L.A."/>
        </authorList>
    </citation>
    <scope>NUCLEOTIDE SEQUENCE</scope>
    <source>
        <strain evidence="2">DSM 44615</strain>
    </source>
</reference>
<evidence type="ECO:0000313" key="3">
    <source>
        <dbReference type="Proteomes" id="UP001140293"/>
    </source>
</evidence>
<accession>A0A9X2YK84</accession>
<dbReference type="Proteomes" id="UP001140293">
    <property type="component" value="Unassembled WGS sequence"/>
</dbReference>
<dbReference type="RefSeq" id="WP_264011170.1">
    <property type="nucleotide sequence ID" value="NZ_JACKSJ010000024.1"/>
</dbReference>
<feature type="region of interest" description="Disordered" evidence="1">
    <location>
        <begin position="355"/>
        <end position="493"/>
    </location>
</feature>
<feature type="compositionally biased region" description="Low complexity" evidence="1">
    <location>
        <begin position="460"/>
        <end position="475"/>
    </location>
</feature>
<evidence type="ECO:0000313" key="2">
    <source>
        <dbReference type="EMBL" id="MCV7168985.1"/>
    </source>
</evidence>
<reference evidence="2" key="1">
    <citation type="submission" date="2020-07" db="EMBL/GenBank/DDBJ databases">
        <authorList>
            <person name="Pettersson B.M.F."/>
            <person name="Behra P.R.K."/>
            <person name="Ramesh M."/>
            <person name="Das S."/>
            <person name="Dasgupta S."/>
            <person name="Kirsebom L.A."/>
        </authorList>
    </citation>
    <scope>NUCLEOTIDE SEQUENCE</scope>
    <source>
        <strain evidence="2">DSM 44615</strain>
    </source>
</reference>
<name>A0A9X2YK84_9MYCO</name>
<proteinExistence type="predicted"/>
<feature type="compositionally biased region" description="Low complexity" evidence="1">
    <location>
        <begin position="419"/>
        <end position="435"/>
    </location>
</feature>
<protein>
    <submittedName>
        <fullName evidence="2">Uncharacterized protein</fullName>
    </submittedName>
</protein>
<feature type="compositionally biased region" description="Acidic residues" evidence="1">
    <location>
        <begin position="363"/>
        <end position="388"/>
    </location>
</feature>
<feature type="compositionally biased region" description="Low complexity" evidence="1">
    <location>
        <begin position="254"/>
        <end position="323"/>
    </location>
</feature>
<gene>
    <name evidence="2" type="ORF">H7I41_03490</name>
</gene>
<dbReference type="AlphaFoldDB" id="A0A9X2YK84"/>
<sequence length="493" mass="48828">MAGQFDVAGRLADGRPAVDTVDAYVSACAALGFEHPDLTARVGQVDGWYGSESGMDLESLDADCARLRAATAAIEQARDLQDGTVGALADFWAGSGARSAQEFLRRHGDASAMAGTAVRAAAEVLTELRDGLWRSVDAKVIATQAIADTSESVEWRAAAHTVLTGAGDRVAASELVDLRVKPFVAGEVGNEWVSAMRAGTDDVVAAYGAATAELTAVPVPVFEVPADWGPAAIRTAPAGLVETHSVTEQSDNGAPAWSGSPAWNASAAGAAPWPASSPAPAAGEAAPAAVEPAAAPEPTALSAAPEPAAAPVEPATAPSSTPAMGGLQDVGSGLSGMGQQFADMLGGLLGSSGDALSGLDQLEPPDEKDAELDDGEPAVAVSEDDGEPEFGAGSVNPAGGGGSPAPTDAAGSTPGVTGETPECAETPTPVAPAEEPVAEEPSAEVPPAEPPPTPPPPAEPVAAAPAPAPHDAAAEQASTPCEIAADEVPQAGE</sequence>
<evidence type="ECO:0000256" key="1">
    <source>
        <dbReference type="SAM" id="MobiDB-lite"/>
    </source>
</evidence>
<dbReference type="EMBL" id="JACKSJ010000024">
    <property type="protein sequence ID" value="MCV7168985.1"/>
    <property type="molecule type" value="Genomic_DNA"/>
</dbReference>